<feature type="domain" description="Csf1 C-terminal region" evidence="1">
    <location>
        <begin position="840"/>
        <end position="1334"/>
    </location>
</feature>
<comment type="caution">
    <text evidence="2">The sequence shown here is derived from an EMBL/GenBank/DDBJ whole genome shotgun (WGS) entry which is preliminary data.</text>
</comment>
<dbReference type="InterPro" id="IPR029636">
    <property type="entry name" value="Csf1"/>
</dbReference>
<feature type="non-terminal residue" evidence="2">
    <location>
        <position position="1"/>
    </location>
</feature>
<dbReference type="PANTHER" id="PTHR32085:SF3">
    <property type="entry name" value="PROTEIN CSF1"/>
    <property type="match status" value="1"/>
</dbReference>
<dbReference type="EMBL" id="NCSJ02000159">
    <property type="protein sequence ID" value="RFU28563.1"/>
    <property type="molecule type" value="Genomic_DNA"/>
</dbReference>
<protein>
    <recommendedName>
        <fullName evidence="1">Csf1 C-terminal region domain-containing protein</fullName>
    </recommendedName>
</protein>
<sequence length="1335" mass="147016">VRSRSQELTVFQLRYPSIYGSFELKHLGSVSQRVVKVAANCQQLSFNVHQDIQALIEVFDVVIGDELAQIQRLRNSIPIFSSNKSHQIPETGASHAVYRIDVALFLDMYHITIPLLHSLAYTISGVVARASIEAHPGSDVIFDFDIKENAHNFLSIVGSKAQSISLLRFPPTNGRVTTHTTMDETAVSVFTSIEPIEFDATAIHSLLSTINRPEISSVIADVKDDIHSIQLHLENIYGPPSISSSKNRKILVYDAHLTLARLSVSANSDTIQEEHKTARFTFNLGTIQFLVANRLEQTGPIFAFPEVRVGLRNITVDLSRSSKGGMESCGNITFMAFLNATSKKNSAGGDVRSFHLRSDGLEINLFAETAPTIIDVIGHLQNKIKDLDLSRERQYLRKLRKPAPRLGVTMEQSDTHCSGSASAPMLSYMYSLELLQIQVSWLIGTYGRSHSNDPEVEDLVFSIKRIDLSKRKENTARLIIEDLQLQMVPPLANKTERTLNSALLPEIIFNVGYVSTSETGRLAFQAAGKSLDLRLTSRFMIPATKLQRSISSAAEKMRLATATWSATTSTESTNRRRQPFFGTKRMESLLIDADFAGAIVHLSGKKIKDTSPNSPGVNDSKMAPLANYGRFISTETHSNTVLRAPGLAWKAEYSDNKFDEPSLNAEIKVDASSNILYPSVVPLILEISSTIKEVVSDGDELGKLPLKKSPQKYITSEEENILTTDPSAVLGRTKLNLGIRICRQEFSLSCQPIARVAATTRFDNIYMTINTVRSIEHGHFFAISAAFTKLQTSVQHVYSRESTGSFEVDSIFLSLLNKIWVPPEAREATNVSQPAPLKAQSSSILVQRYQEVAATSAFPWNATVSIASLDVQLDLGPSIGKPAFKISKFWISSKKTSDWEQNLCLGFDRIGVESTGRMSGFVSLQGFKMRTSIQWPAREKSLNQTPLVQASLGFIQLRAKISFDYQAFLVADVTSFDFLMYNVRSGPNAKSDRLVAVLDGDAVQVFCTTTSAAQGLALYQAFLRLIQEKKSNYEASLSEMESFMQRKSVVQSPSPRLKGHINSTAENSVAGASISLHTDVIVTLKALNLGVFPSTFSDHQVFKLEALNAQARFAVAMDTGKIHSILGLTLGQLRIGLAGVKSSDLPKSVGDISVEDVVSSATGSRGGTILKVPKLQATMETWQVPGSNHIDYIFKSFFEGKVEVGWNYSRISHIRSMWAAHSKALAQILGKPLPPSAVKITGVPDEKEKDGNNGEQRKITAEVNVPQSKYNYTALEPPIIETPQLRDMGEATPPLEWIGLSPQKLPDLTHQIIIVTLLELVTEVEDAYAKILGSS</sequence>
<dbReference type="STRING" id="5539.A0A3E2H666"/>
<proteinExistence type="predicted"/>
<evidence type="ECO:0000313" key="2">
    <source>
        <dbReference type="EMBL" id="RFU28563.1"/>
    </source>
</evidence>
<evidence type="ECO:0000313" key="3">
    <source>
        <dbReference type="Proteomes" id="UP000258309"/>
    </source>
</evidence>
<dbReference type="OMA" id="MERRRIH"/>
<dbReference type="Pfam" id="PF25038">
    <property type="entry name" value="Csf1_C"/>
    <property type="match status" value="2"/>
</dbReference>
<accession>A0A3E2H666</accession>
<name>A0A3E2H666_SCYLI</name>
<organism evidence="2 3">
    <name type="scientific">Scytalidium lignicola</name>
    <name type="common">Hyphomycete</name>
    <dbReference type="NCBI Taxonomy" id="5539"/>
    <lineage>
        <taxon>Eukaryota</taxon>
        <taxon>Fungi</taxon>
        <taxon>Dikarya</taxon>
        <taxon>Ascomycota</taxon>
        <taxon>Pezizomycotina</taxon>
        <taxon>Leotiomycetes</taxon>
        <taxon>Leotiomycetes incertae sedis</taxon>
        <taxon>Scytalidium</taxon>
    </lineage>
</organism>
<gene>
    <name evidence="2" type="ORF">B7463_g7764</name>
</gene>
<evidence type="ECO:0000259" key="1">
    <source>
        <dbReference type="Pfam" id="PF25038"/>
    </source>
</evidence>
<dbReference type="Proteomes" id="UP000258309">
    <property type="component" value="Unassembled WGS sequence"/>
</dbReference>
<reference evidence="2 3" key="1">
    <citation type="submission" date="2018-05" db="EMBL/GenBank/DDBJ databases">
        <title>Draft genome sequence of Scytalidium lignicola DSM 105466, a ubiquitous saprotrophic fungus.</title>
        <authorList>
            <person name="Buettner E."/>
            <person name="Gebauer A.M."/>
            <person name="Hofrichter M."/>
            <person name="Liers C."/>
            <person name="Kellner H."/>
        </authorList>
    </citation>
    <scope>NUCLEOTIDE SEQUENCE [LARGE SCALE GENOMIC DNA]</scope>
    <source>
        <strain evidence="2 3">DSM 105466</strain>
    </source>
</reference>
<dbReference type="GO" id="GO:0016020">
    <property type="term" value="C:membrane"/>
    <property type="evidence" value="ECO:0007669"/>
    <property type="project" value="InterPro"/>
</dbReference>
<feature type="domain" description="Csf1 C-terminal region" evidence="1">
    <location>
        <begin position="652"/>
        <end position="815"/>
    </location>
</feature>
<dbReference type="OrthoDB" id="10051416at2759"/>
<feature type="non-terminal residue" evidence="2">
    <location>
        <position position="1335"/>
    </location>
</feature>
<dbReference type="PANTHER" id="PTHR32085">
    <property type="entry name" value="PROTEIN CSF1"/>
    <property type="match status" value="1"/>
</dbReference>
<dbReference type="GO" id="GO:0006113">
    <property type="term" value="P:fermentation"/>
    <property type="evidence" value="ECO:0007669"/>
    <property type="project" value="InterPro"/>
</dbReference>
<keyword evidence="3" id="KW-1185">Reference proteome</keyword>
<dbReference type="InterPro" id="IPR056779">
    <property type="entry name" value="Csf1_C"/>
</dbReference>